<comment type="caution">
    <text evidence="7">The sequence shown here is derived from an EMBL/GenBank/DDBJ whole genome shotgun (WGS) entry which is preliminary data.</text>
</comment>
<dbReference type="InterPro" id="IPR022867">
    <property type="entry name" value="MsrP"/>
</dbReference>
<comment type="catalytic activity">
    <reaction evidence="5">
        <text>L-methionyl-[protein] + a quinone + H2O = L-methionyl-(S)-S-oxide-[protein] + a quinol</text>
        <dbReference type="Rhea" id="RHEA:51292"/>
        <dbReference type="Rhea" id="RHEA-COMP:12313"/>
        <dbReference type="Rhea" id="RHEA-COMP:12315"/>
        <dbReference type="ChEBI" id="CHEBI:15377"/>
        <dbReference type="ChEBI" id="CHEBI:16044"/>
        <dbReference type="ChEBI" id="CHEBI:24646"/>
        <dbReference type="ChEBI" id="CHEBI:44120"/>
        <dbReference type="ChEBI" id="CHEBI:132124"/>
    </reaction>
</comment>
<dbReference type="InterPro" id="IPR036374">
    <property type="entry name" value="OxRdtase_Mopterin-bd_sf"/>
</dbReference>
<protein>
    <recommendedName>
        <fullName evidence="5">Protein-methionine-sulfoxide reductase catalytic subunit MsrP</fullName>
        <ecNumber evidence="5">1.8.5.-</ecNumber>
    </recommendedName>
</protein>
<evidence type="ECO:0000313" key="8">
    <source>
        <dbReference type="Proteomes" id="UP001230156"/>
    </source>
</evidence>
<comment type="cofactor">
    <cofactor evidence="5">
        <name>Mo-molybdopterin</name>
        <dbReference type="ChEBI" id="CHEBI:71302"/>
    </cofactor>
    <text evidence="5">Binds 1 Mo-molybdopterin (Mo-MPT) cofactor per subunit.</text>
</comment>
<evidence type="ECO:0000256" key="4">
    <source>
        <dbReference type="ARBA" id="ARBA00023002"/>
    </source>
</evidence>
<evidence type="ECO:0000259" key="6">
    <source>
        <dbReference type="Pfam" id="PF00174"/>
    </source>
</evidence>
<feature type="binding site" evidence="5">
    <location>
        <position position="140"/>
    </location>
    <ligand>
        <name>Mo-molybdopterin</name>
        <dbReference type="ChEBI" id="CHEBI:71302"/>
    </ligand>
    <ligandPart>
        <name>Mo</name>
        <dbReference type="ChEBI" id="CHEBI:28685"/>
    </ligandPart>
</feature>
<feature type="binding site" evidence="5">
    <location>
        <position position="224"/>
    </location>
    <ligand>
        <name>Mo-molybdopterin</name>
        <dbReference type="ChEBI" id="CHEBI:71302"/>
    </ligand>
</feature>
<evidence type="ECO:0000256" key="5">
    <source>
        <dbReference type="HAMAP-Rule" id="MF_01206"/>
    </source>
</evidence>
<comment type="similarity">
    <text evidence="5">Belongs to the MsrP family.</text>
</comment>
<feature type="binding site" evidence="5">
    <location>
        <position position="83"/>
    </location>
    <ligand>
        <name>Mo-molybdopterin</name>
        <dbReference type="ChEBI" id="CHEBI:71302"/>
    </ligand>
</feature>
<dbReference type="PANTHER" id="PTHR43032:SF3">
    <property type="entry name" value="PROTEIN-METHIONINE-SULFOXIDE REDUCTASE CATALYTIC SUBUNIT MSRP"/>
    <property type="match status" value="1"/>
</dbReference>
<gene>
    <name evidence="5 7" type="primary">msrP</name>
    <name evidence="7" type="ORF">Q8A70_26970</name>
</gene>
<evidence type="ECO:0000256" key="2">
    <source>
        <dbReference type="ARBA" id="ARBA00022723"/>
    </source>
</evidence>
<evidence type="ECO:0000256" key="1">
    <source>
        <dbReference type="ARBA" id="ARBA00022505"/>
    </source>
</evidence>
<keyword evidence="8" id="KW-1185">Reference proteome</keyword>
<dbReference type="InterPro" id="IPR000572">
    <property type="entry name" value="OxRdtase_Mopterin-bd_dom"/>
</dbReference>
<comment type="catalytic activity">
    <reaction evidence="5">
        <text>L-methionyl-[protein] + a quinone + H2O = L-methionyl-(R)-S-oxide-[protein] + a quinol</text>
        <dbReference type="Rhea" id="RHEA:51296"/>
        <dbReference type="Rhea" id="RHEA-COMP:12313"/>
        <dbReference type="Rhea" id="RHEA-COMP:12314"/>
        <dbReference type="ChEBI" id="CHEBI:15377"/>
        <dbReference type="ChEBI" id="CHEBI:16044"/>
        <dbReference type="ChEBI" id="CHEBI:24646"/>
        <dbReference type="ChEBI" id="CHEBI:45764"/>
        <dbReference type="ChEBI" id="CHEBI:132124"/>
    </reaction>
</comment>
<dbReference type="SUPFAM" id="SSF56524">
    <property type="entry name" value="Oxidoreductase molybdopterin-binding domain"/>
    <property type="match status" value="1"/>
</dbReference>
<comment type="PTM">
    <text evidence="5">Predicted to be exported by the Tat system. The position of the signal peptide cleavage has not been experimentally proven.</text>
</comment>
<dbReference type="NCBIfam" id="NF003767">
    <property type="entry name" value="PRK05363.1"/>
    <property type="match status" value="1"/>
</dbReference>
<organism evidence="7 8">
    <name type="scientific">Dongia sedimenti</name>
    <dbReference type="NCBI Taxonomy" id="3064282"/>
    <lineage>
        <taxon>Bacteria</taxon>
        <taxon>Pseudomonadati</taxon>
        <taxon>Pseudomonadota</taxon>
        <taxon>Alphaproteobacteria</taxon>
        <taxon>Rhodospirillales</taxon>
        <taxon>Dongiaceae</taxon>
        <taxon>Dongia</taxon>
    </lineage>
</organism>
<dbReference type="PROSITE" id="PS51318">
    <property type="entry name" value="TAT"/>
    <property type="match status" value="1"/>
</dbReference>
<keyword evidence="4 5" id="KW-0560">Oxidoreductase</keyword>
<feature type="domain" description="Oxidoreductase molybdopterin-binding" evidence="6">
    <location>
        <begin position="104"/>
        <end position="258"/>
    </location>
</feature>
<dbReference type="EC" id="1.8.5.-" evidence="5"/>
<name>A0ABU0YUH2_9PROT</name>
<dbReference type="HAMAP" id="MF_01206">
    <property type="entry name" value="MsrP"/>
    <property type="match status" value="1"/>
</dbReference>
<dbReference type="Proteomes" id="UP001230156">
    <property type="component" value="Unassembled WGS sequence"/>
</dbReference>
<evidence type="ECO:0000256" key="3">
    <source>
        <dbReference type="ARBA" id="ARBA00022729"/>
    </source>
</evidence>
<dbReference type="EMBL" id="JAUYVI010000010">
    <property type="protein sequence ID" value="MDQ7251357.1"/>
    <property type="molecule type" value="Genomic_DNA"/>
</dbReference>
<sequence length="323" mass="35907">MFIKIKRGWELPESAATPESVYLGRRGFLAAAGITAAAPLALAGQARADDAADPSAGLYPVKRNETFKLDREITPEALSTHYNNFYEFDTSKDVAELAQALPIRPWTVAIDGMVEKPQTIDIDTLLKQMPLEERLYRHRCVEAWSMAVPWSGFPLKSLVDLAAPLSSAKYIRFETFNNPDVAPGISGAPWSPWPYIEGLTMAEATNELAFMVTGMYGKPVPKQNGAPLRLATPWKYGFKSVKSIVKITFTDQQPLSFWEQLQSSEYGFWANVNPAVAHPRWSQADERVLGQNGTVPTQLYNGYGEYVAGLYSGMQDLGDKLYR</sequence>
<keyword evidence="3 5" id="KW-0732">Signal</keyword>
<feature type="binding site" evidence="5">
    <location>
        <position position="175"/>
    </location>
    <ligand>
        <name>Mo-molybdopterin</name>
        <dbReference type="ChEBI" id="CHEBI:71302"/>
    </ligand>
</feature>
<reference evidence="8" key="1">
    <citation type="submission" date="2023-08" db="EMBL/GenBank/DDBJ databases">
        <title>Rhodospirillaceae gen. nov., a novel taxon isolated from the Yangtze River Yuezi River estuary sludge.</title>
        <authorList>
            <person name="Ruan L."/>
        </authorList>
    </citation>
    <scope>NUCLEOTIDE SEQUENCE [LARGE SCALE GENOMIC DNA]</scope>
    <source>
        <strain evidence="8">R-7</strain>
    </source>
</reference>
<dbReference type="GO" id="GO:0016491">
    <property type="term" value="F:oxidoreductase activity"/>
    <property type="evidence" value="ECO:0007669"/>
    <property type="project" value="UniProtKB-KW"/>
</dbReference>
<dbReference type="RefSeq" id="WP_379961648.1">
    <property type="nucleotide sequence ID" value="NZ_JAUYVI010000010.1"/>
</dbReference>
<dbReference type="Gene3D" id="3.90.420.10">
    <property type="entry name" value="Oxidoreductase, molybdopterin-binding domain"/>
    <property type="match status" value="1"/>
</dbReference>
<feature type="binding site" evidence="5">
    <location>
        <begin position="86"/>
        <end position="87"/>
    </location>
    <ligand>
        <name>Mo-molybdopterin</name>
        <dbReference type="ChEBI" id="CHEBI:71302"/>
    </ligand>
</feature>
<dbReference type="Pfam" id="PF00174">
    <property type="entry name" value="Oxidored_molyb"/>
    <property type="match status" value="1"/>
</dbReference>
<accession>A0ABU0YUH2</accession>
<dbReference type="InterPro" id="IPR006311">
    <property type="entry name" value="TAT_signal"/>
</dbReference>
<proteinExistence type="inferred from homology"/>
<evidence type="ECO:0000313" key="7">
    <source>
        <dbReference type="EMBL" id="MDQ7251357.1"/>
    </source>
</evidence>
<comment type="subunit">
    <text evidence="5">Heterodimer of a catalytic subunit (MsrP) and a heme-binding subunit (MsrQ).</text>
</comment>
<keyword evidence="2 5" id="KW-0479">Metal-binding</keyword>
<keyword evidence="1 5" id="KW-0500">Molybdenum</keyword>
<feature type="binding site" evidence="5">
    <location>
        <begin position="240"/>
        <end position="242"/>
    </location>
    <ligand>
        <name>Mo-molybdopterin</name>
        <dbReference type="ChEBI" id="CHEBI:71302"/>
    </ligand>
</feature>
<feature type="binding site" evidence="5">
    <location>
        <position position="229"/>
    </location>
    <ligand>
        <name>Mo-molybdopterin</name>
        <dbReference type="ChEBI" id="CHEBI:71302"/>
    </ligand>
</feature>
<comment type="function">
    <text evidence="5">Part of the MsrPQ system that repairs oxidized periplasmic proteins containing methionine sulfoxide residues (Met-O), using respiratory chain electrons. Thus protects these proteins from oxidative-stress damage caused by reactive species of oxygen and chlorine generated by the host defense mechanisms. MsrPQ is essential for the maintenance of envelope integrity under bleach stress, rescuing a wide series of structurally unrelated periplasmic proteins from methionine oxidation. The catalytic subunit MsrP is non-stereospecific, being able to reduce both (R-) and (S-) diastereoisomers of methionine sulfoxide.</text>
</comment>
<dbReference type="PANTHER" id="PTHR43032">
    <property type="entry name" value="PROTEIN-METHIONINE-SULFOXIDE REDUCTASE"/>
    <property type="match status" value="1"/>
</dbReference>